<feature type="region of interest" description="Disordered" evidence="1">
    <location>
        <begin position="121"/>
        <end position="181"/>
    </location>
</feature>
<name>A0AAW1P823_9CHLO</name>
<comment type="caution">
    <text evidence="2">The sequence shown here is derived from an EMBL/GenBank/DDBJ whole genome shotgun (WGS) entry which is preliminary data.</text>
</comment>
<evidence type="ECO:0000256" key="1">
    <source>
        <dbReference type="SAM" id="MobiDB-lite"/>
    </source>
</evidence>
<accession>A0AAW1P823</accession>
<dbReference type="EMBL" id="JALJOQ010000052">
    <property type="protein sequence ID" value="KAK9804173.1"/>
    <property type="molecule type" value="Genomic_DNA"/>
</dbReference>
<reference evidence="2 3" key="1">
    <citation type="journal article" date="2024" name="Nat. Commun.">
        <title>Phylogenomics reveals the evolutionary origins of lichenization in chlorophyte algae.</title>
        <authorList>
            <person name="Puginier C."/>
            <person name="Libourel C."/>
            <person name="Otte J."/>
            <person name="Skaloud P."/>
            <person name="Haon M."/>
            <person name="Grisel S."/>
            <person name="Petersen M."/>
            <person name="Berrin J.G."/>
            <person name="Delaux P.M."/>
            <person name="Dal Grande F."/>
            <person name="Keller J."/>
        </authorList>
    </citation>
    <scope>NUCLEOTIDE SEQUENCE [LARGE SCALE GENOMIC DNA]</scope>
    <source>
        <strain evidence="2 3">SAG 2036</strain>
    </source>
</reference>
<gene>
    <name evidence="2" type="ORF">WJX73_008360</name>
</gene>
<keyword evidence="3" id="KW-1185">Reference proteome</keyword>
<feature type="compositionally biased region" description="Polar residues" evidence="1">
    <location>
        <begin position="146"/>
        <end position="164"/>
    </location>
</feature>
<protein>
    <submittedName>
        <fullName evidence="2">Uncharacterized protein</fullName>
    </submittedName>
</protein>
<sequence>MNFGDVLDVYLKTEERFQGELSELLSYADVVTVWVKGTENRPPPQGCEVRAPGPYPLPSLCIDVSAVRKIYVLKDQASPHPLPTVFLDQQVHAPDLVGAVFGQVLENPAVDVPLPAIGAGQQGALLPPPPAQVPPNLPVKSAAVNGHSSTSTNQDGPARSNGSSKHAGAQEGPSEPSKSSISFKEVVSAASSSGITALSNGFFWMLSGTHASAMAAAASQDAASQDLALCTWQGSATLASHRGAGASAGDRLFC</sequence>
<dbReference type="Proteomes" id="UP001465755">
    <property type="component" value="Unassembled WGS sequence"/>
</dbReference>
<organism evidence="2 3">
    <name type="scientific">Symbiochloris irregularis</name>
    <dbReference type="NCBI Taxonomy" id="706552"/>
    <lineage>
        <taxon>Eukaryota</taxon>
        <taxon>Viridiplantae</taxon>
        <taxon>Chlorophyta</taxon>
        <taxon>core chlorophytes</taxon>
        <taxon>Trebouxiophyceae</taxon>
        <taxon>Trebouxiales</taxon>
        <taxon>Trebouxiaceae</taxon>
        <taxon>Symbiochloris</taxon>
    </lineage>
</organism>
<feature type="compositionally biased region" description="Pro residues" evidence="1">
    <location>
        <begin position="126"/>
        <end position="137"/>
    </location>
</feature>
<dbReference type="AlphaFoldDB" id="A0AAW1P823"/>
<proteinExistence type="predicted"/>
<evidence type="ECO:0000313" key="2">
    <source>
        <dbReference type="EMBL" id="KAK9804173.1"/>
    </source>
</evidence>
<evidence type="ECO:0000313" key="3">
    <source>
        <dbReference type="Proteomes" id="UP001465755"/>
    </source>
</evidence>